<evidence type="ECO:0000313" key="3">
    <source>
        <dbReference type="EMBL" id="TWT47215.1"/>
    </source>
</evidence>
<protein>
    <submittedName>
        <fullName evidence="3">Uncharacterized protein</fullName>
    </submittedName>
</protein>
<evidence type="ECO:0000256" key="2">
    <source>
        <dbReference type="SAM" id="Phobius"/>
    </source>
</evidence>
<keyword evidence="2" id="KW-1133">Transmembrane helix</keyword>
<dbReference type="AlphaFoldDB" id="A0A5C5WAM3"/>
<name>A0A5C5WAM3_9BACT</name>
<dbReference type="OrthoDB" id="5194370at2"/>
<feature type="transmembrane region" description="Helical" evidence="2">
    <location>
        <begin position="528"/>
        <end position="551"/>
    </location>
</feature>
<reference evidence="3 4" key="1">
    <citation type="submission" date="2019-02" db="EMBL/GenBank/DDBJ databases">
        <title>Deep-cultivation of Planctomycetes and their phenomic and genomic characterization uncovers novel biology.</title>
        <authorList>
            <person name="Wiegand S."/>
            <person name="Jogler M."/>
            <person name="Boedeker C."/>
            <person name="Pinto D."/>
            <person name="Vollmers J."/>
            <person name="Rivas-Marin E."/>
            <person name="Kohn T."/>
            <person name="Peeters S.H."/>
            <person name="Heuer A."/>
            <person name="Rast P."/>
            <person name="Oberbeckmann S."/>
            <person name="Bunk B."/>
            <person name="Jeske O."/>
            <person name="Meyerdierks A."/>
            <person name="Storesund J.E."/>
            <person name="Kallscheuer N."/>
            <person name="Luecker S."/>
            <person name="Lage O.M."/>
            <person name="Pohl T."/>
            <person name="Merkel B.J."/>
            <person name="Hornburger P."/>
            <person name="Mueller R.-W."/>
            <person name="Bruemmer F."/>
            <person name="Labrenz M."/>
            <person name="Spormann A.M."/>
            <person name="Op Den Camp H."/>
            <person name="Overmann J."/>
            <person name="Amann R."/>
            <person name="Jetten M.S.M."/>
            <person name="Mascher T."/>
            <person name="Medema M.H."/>
            <person name="Devos D.P."/>
            <person name="Kaster A.-K."/>
            <person name="Ovreas L."/>
            <person name="Rohde M."/>
            <person name="Galperin M.Y."/>
            <person name="Jogler C."/>
        </authorList>
    </citation>
    <scope>NUCLEOTIDE SEQUENCE [LARGE SCALE GENOMIC DNA]</scope>
    <source>
        <strain evidence="3 4">Pla111</strain>
    </source>
</reference>
<keyword evidence="2" id="KW-0812">Transmembrane</keyword>
<dbReference type="Proteomes" id="UP000318995">
    <property type="component" value="Unassembled WGS sequence"/>
</dbReference>
<dbReference type="RefSeq" id="WP_146571668.1">
    <property type="nucleotide sequence ID" value="NZ_SJPH01000002.1"/>
</dbReference>
<comment type="caution">
    <text evidence="3">The sequence shown here is derived from an EMBL/GenBank/DDBJ whole genome shotgun (WGS) entry which is preliminary data.</text>
</comment>
<gene>
    <name evidence="3" type="ORF">Pla111_08270</name>
</gene>
<keyword evidence="4" id="KW-1185">Reference proteome</keyword>
<accession>A0A5C5WAM3</accession>
<proteinExistence type="predicted"/>
<organism evidence="3 4">
    <name type="scientific">Botrimarina hoheduenensis</name>
    <dbReference type="NCBI Taxonomy" id="2528000"/>
    <lineage>
        <taxon>Bacteria</taxon>
        <taxon>Pseudomonadati</taxon>
        <taxon>Planctomycetota</taxon>
        <taxon>Planctomycetia</taxon>
        <taxon>Pirellulales</taxon>
        <taxon>Lacipirellulaceae</taxon>
        <taxon>Botrimarina</taxon>
    </lineage>
</organism>
<sequence length="555" mass="61068">MPPKNPGDRLSLAWTVLGDLDLSDARVAGPVQLCGVSLVGELLARHATIEGDLDLSGGVAGGGSATQRADILKTVMPEDRLLPRAQWTDVHRRHEPSPRSAQRQARQRDLDLRHATIKGHLGLHGQWVLGTVDLEDAHIGGEANFSRGKVRGNLMLRSATVVGRVFGNETDAAGPYPQVSGAIDARFAKLSEVDLCFSSPQQAADGSPTEVLLSGAKAELIRFRGGPVTREAGREADNRRSPLDLHNLEFKEIDADSYQSSQQPPPLSRWDLARAGLWIMLTAIALYLCRPRGDEGPYVPVVVGSLYAISAIWAWCAAKLRQRGKVSNLRGLLSDARFSPAFYAAVERWLRQAGRDVPADHVFLDRRRRETVHQPVIRVNEDGTVERGAREFSRVQQAYRRWGLDFCLGYGVRPARPLHVFLLLFLINWGMFLDGESVSRSTALVLPPVYLPRTIEAFENKTVKWPELSDSLSPPTPAEWTATAAGFIALRLQLPVIDLVAEGEWNPSGKPIAFTWPVSCRGLKYEDYAALMQVTNLVLLPLIIAGATGFLKQKS</sequence>
<keyword evidence="2" id="KW-0472">Membrane</keyword>
<evidence type="ECO:0000313" key="4">
    <source>
        <dbReference type="Proteomes" id="UP000318995"/>
    </source>
</evidence>
<evidence type="ECO:0000256" key="1">
    <source>
        <dbReference type="SAM" id="MobiDB-lite"/>
    </source>
</evidence>
<feature type="region of interest" description="Disordered" evidence="1">
    <location>
        <begin position="83"/>
        <end position="108"/>
    </location>
</feature>
<dbReference type="EMBL" id="SJPH01000002">
    <property type="protein sequence ID" value="TWT47215.1"/>
    <property type="molecule type" value="Genomic_DNA"/>
</dbReference>